<dbReference type="OrthoDB" id="5988095at2"/>
<dbReference type="Proteomes" id="UP000005870">
    <property type="component" value="Chromosome"/>
</dbReference>
<accession>G7UQQ2</accession>
<name>G7UQQ2_PSEUP</name>
<proteinExistence type="predicted"/>
<protein>
    <recommendedName>
        <fullName evidence="3">EF-hand domain-containing protein</fullName>
    </recommendedName>
</protein>
<evidence type="ECO:0000313" key="1">
    <source>
        <dbReference type="EMBL" id="AER55784.1"/>
    </source>
</evidence>
<evidence type="ECO:0000313" key="2">
    <source>
        <dbReference type="Proteomes" id="UP000005870"/>
    </source>
</evidence>
<organism evidence="1 2">
    <name type="scientific">Pseudoxanthomonas spadix (strain BD-a59)</name>
    <dbReference type="NCBI Taxonomy" id="1045855"/>
    <lineage>
        <taxon>Bacteria</taxon>
        <taxon>Pseudomonadati</taxon>
        <taxon>Pseudomonadota</taxon>
        <taxon>Gammaproteobacteria</taxon>
        <taxon>Lysobacterales</taxon>
        <taxon>Lysobacteraceae</taxon>
        <taxon>Pseudoxanthomonas</taxon>
    </lineage>
</organism>
<reference evidence="1 2" key="1">
    <citation type="journal article" date="2012" name="J. Bacteriol.">
        <title>Complete Genome Sequence of the BTEX-Degrading Bacterium Pseudoxanthomonas spadix BD-a59.</title>
        <authorList>
            <person name="Lee S.H."/>
            <person name="Jin H.M."/>
            <person name="Lee H.J."/>
            <person name="Kim J.M."/>
            <person name="Jeon C.O."/>
        </authorList>
    </citation>
    <scope>NUCLEOTIDE SEQUENCE [LARGE SCALE GENOMIC DNA]</scope>
    <source>
        <strain evidence="1 2">BD-a59</strain>
    </source>
</reference>
<dbReference type="STRING" id="1045855.DSC_05665"/>
<dbReference type="HOGENOM" id="CLU_2304986_0_0_6"/>
<dbReference type="RefSeq" id="WP_014159961.1">
    <property type="nucleotide sequence ID" value="NC_016147.2"/>
</dbReference>
<evidence type="ECO:0008006" key="3">
    <source>
        <dbReference type="Google" id="ProtNLM"/>
    </source>
</evidence>
<gene>
    <name evidence="1" type="ordered locus">DSC_05665</name>
</gene>
<keyword evidence="2" id="KW-1185">Reference proteome</keyword>
<dbReference type="KEGG" id="psd:DSC_05665"/>
<dbReference type="AlphaFoldDB" id="G7UQQ2"/>
<sequence>MTVIRRRFSKAGFSPRRRALLTLVVLALLAVAWMGWIGAAGLSGISTRDMDWDGDGQVSSQEVAQSYYAVVADKTTEGNRTCTRLRWRGSGKEIRVQCRTELHPDAAE</sequence>
<dbReference type="EMBL" id="CP003093">
    <property type="protein sequence ID" value="AER55784.1"/>
    <property type="molecule type" value="Genomic_DNA"/>
</dbReference>